<feature type="domain" description="Sigma 54 modulation/S30EA ribosomal protein C-terminal" evidence="4">
    <location>
        <begin position="115"/>
        <end position="169"/>
    </location>
</feature>
<keyword evidence="3" id="KW-0175">Coiled coil</keyword>
<keyword evidence="2" id="KW-0963">Cytoplasm</keyword>
<feature type="coiled-coil region" evidence="3">
    <location>
        <begin position="71"/>
        <end position="98"/>
    </location>
</feature>
<comment type="caution">
    <text evidence="5">The sequence shown here is derived from an EMBL/GenBank/DDBJ whole genome shotgun (WGS) entry which is preliminary data.</text>
</comment>
<keyword evidence="1 2" id="KW-0810">Translation regulation</keyword>
<reference evidence="5 6" key="1">
    <citation type="submission" date="2023-07" db="EMBL/GenBank/DDBJ databases">
        <title>Genomic Encyclopedia of Type Strains, Phase IV (KMG-IV): sequencing the most valuable type-strain genomes for metagenomic binning, comparative biology and taxonomic classification.</title>
        <authorList>
            <person name="Goeker M."/>
        </authorList>
    </citation>
    <scope>NUCLEOTIDE SEQUENCE [LARGE SCALE GENOMIC DNA]</scope>
    <source>
        <strain evidence="5 6">DSM 22616</strain>
    </source>
</reference>
<evidence type="ECO:0000313" key="6">
    <source>
        <dbReference type="Proteomes" id="UP001236559"/>
    </source>
</evidence>
<gene>
    <name evidence="2" type="primary">hpf</name>
    <name evidence="5" type="ORF">J2S72_001158</name>
</gene>
<dbReference type="InterPro" id="IPR036567">
    <property type="entry name" value="RHF-like"/>
</dbReference>
<proteinExistence type="inferred from homology"/>
<dbReference type="InterPro" id="IPR034694">
    <property type="entry name" value="HPF_long/plastid"/>
</dbReference>
<dbReference type="Gene3D" id="3.30.505.50">
    <property type="entry name" value="Sigma 54 modulation/S30EA ribosomal protein, C-terminal domain"/>
    <property type="match status" value="1"/>
</dbReference>
<protein>
    <recommendedName>
        <fullName evidence="2">Ribosome hibernation promoting factor</fullName>
        <shortName evidence="2">HPF</shortName>
    </recommendedName>
</protein>
<evidence type="ECO:0000256" key="2">
    <source>
        <dbReference type="HAMAP-Rule" id="MF_00839"/>
    </source>
</evidence>
<evidence type="ECO:0000256" key="3">
    <source>
        <dbReference type="SAM" id="Coils"/>
    </source>
</evidence>
<dbReference type="PANTHER" id="PTHR33231">
    <property type="entry name" value="30S RIBOSOMAL PROTEIN"/>
    <property type="match status" value="1"/>
</dbReference>
<dbReference type="InterPro" id="IPR003489">
    <property type="entry name" value="RHF/RaiA"/>
</dbReference>
<dbReference type="EMBL" id="JAUSTN010000005">
    <property type="protein sequence ID" value="MDQ0275134.1"/>
    <property type="molecule type" value="Genomic_DNA"/>
</dbReference>
<dbReference type="PANTHER" id="PTHR33231:SF1">
    <property type="entry name" value="30S RIBOSOMAL PROTEIN"/>
    <property type="match status" value="1"/>
</dbReference>
<dbReference type="RefSeq" id="WP_023055016.1">
    <property type="nucleotide sequence ID" value="NZ_JAUSTN010000005.1"/>
</dbReference>
<comment type="function">
    <text evidence="2">Required for dimerization of active 70S ribosomes into 100S ribosomes in stationary phase; 100S ribosomes are translationally inactive and sometimes present during exponential growth.</text>
</comment>
<dbReference type="Pfam" id="PF16321">
    <property type="entry name" value="Ribosom_S30AE_C"/>
    <property type="match status" value="1"/>
</dbReference>
<evidence type="ECO:0000313" key="5">
    <source>
        <dbReference type="EMBL" id="MDQ0275134.1"/>
    </source>
</evidence>
<keyword evidence="6" id="KW-1185">Reference proteome</keyword>
<evidence type="ECO:0000256" key="1">
    <source>
        <dbReference type="ARBA" id="ARBA00022845"/>
    </source>
</evidence>
<accession>A0ABU0AWC6</accession>
<dbReference type="InterPro" id="IPR032528">
    <property type="entry name" value="Ribosom_S30AE_C"/>
</dbReference>
<dbReference type="Proteomes" id="UP001236559">
    <property type="component" value="Unassembled WGS sequence"/>
</dbReference>
<dbReference type="SUPFAM" id="SSF69754">
    <property type="entry name" value="Ribosome binding protein Y (YfiA homologue)"/>
    <property type="match status" value="1"/>
</dbReference>
<dbReference type="CDD" id="cd00552">
    <property type="entry name" value="RaiA"/>
    <property type="match status" value="1"/>
</dbReference>
<dbReference type="Gene3D" id="3.30.160.100">
    <property type="entry name" value="Ribosome hibernation promotion factor-like"/>
    <property type="match status" value="1"/>
</dbReference>
<organism evidence="5 6">
    <name type="scientific">Peptoniphilus koenoeneniae</name>
    <dbReference type="NCBI Taxonomy" id="507751"/>
    <lineage>
        <taxon>Bacteria</taxon>
        <taxon>Bacillati</taxon>
        <taxon>Bacillota</taxon>
        <taxon>Tissierellia</taxon>
        <taxon>Tissierellales</taxon>
        <taxon>Peptoniphilaceae</taxon>
        <taxon>Peptoniphilus</taxon>
    </lineage>
</organism>
<evidence type="ECO:0000259" key="4">
    <source>
        <dbReference type="Pfam" id="PF16321"/>
    </source>
</evidence>
<comment type="subcellular location">
    <subcellularLocation>
        <location evidence="2">Cytoplasm</location>
    </subcellularLocation>
</comment>
<name>A0ABU0AWC6_9FIRM</name>
<dbReference type="NCBIfam" id="TIGR00741">
    <property type="entry name" value="yfiA"/>
    <property type="match status" value="1"/>
</dbReference>
<dbReference type="HAMAP" id="MF_00839">
    <property type="entry name" value="HPF"/>
    <property type="match status" value="1"/>
</dbReference>
<sequence length="175" mass="20681">MKLELIGKNLTVTDALKNQAEKKFSKLEKYFSDDVNVRAVFSHIKTNQKVEATVFLKGSTLRAEEETDDMYASIDKAIDVLERQIRKYKTKIKKRNQDNKTIRFENFEEPKEEPKEKIVRRKSFDLRPMHEEEAILQMELLNHNFFVFLNEETSNVEVLYKRKDGDYGLIETNLA</sequence>
<comment type="similarity">
    <text evidence="2">Belongs to the HPF/YfiA ribosome-associated protein family. Long HPF subfamily.</text>
</comment>
<dbReference type="Pfam" id="PF02482">
    <property type="entry name" value="Ribosomal_S30AE"/>
    <property type="match status" value="1"/>
</dbReference>
<dbReference type="InterPro" id="IPR038416">
    <property type="entry name" value="Ribosom_S30AE_C_sf"/>
</dbReference>
<comment type="subunit">
    <text evidence="2">Interacts with 100S ribosomes.</text>
</comment>
<dbReference type="InterPro" id="IPR050574">
    <property type="entry name" value="HPF/YfiA_ribosome-assoc"/>
</dbReference>